<dbReference type="Pfam" id="PF08352">
    <property type="entry name" value="oligo_HPY"/>
    <property type="match status" value="1"/>
</dbReference>
<dbReference type="InterPro" id="IPR013563">
    <property type="entry name" value="Oligopep_ABC_C"/>
</dbReference>
<name>A0A1I3AT51_9EURY</name>
<feature type="region of interest" description="Disordered" evidence="5">
    <location>
        <begin position="337"/>
        <end position="364"/>
    </location>
</feature>
<dbReference type="Gene3D" id="3.40.50.300">
    <property type="entry name" value="P-loop containing nucleotide triphosphate hydrolases"/>
    <property type="match status" value="1"/>
</dbReference>
<dbReference type="PROSITE" id="PS00211">
    <property type="entry name" value="ABC_TRANSPORTER_1"/>
    <property type="match status" value="1"/>
</dbReference>
<dbReference type="InterPro" id="IPR003593">
    <property type="entry name" value="AAA+_ATPase"/>
</dbReference>
<dbReference type="Proteomes" id="UP000323537">
    <property type="component" value="Unassembled WGS sequence"/>
</dbReference>
<dbReference type="Pfam" id="PF00005">
    <property type="entry name" value="ABC_tran"/>
    <property type="match status" value="1"/>
</dbReference>
<keyword evidence="3" id="KW-0547">Nucleotide-binding</keyword>
<accession>A0A1I3AT51</accession>
<gene>
    <name evidence="7" type="ORF">SAMN04488066_10796</name>
</gene>
<evidence type="ECO:0000256" key="1">
    <source>
        <dbReference type="ARBA" id="ARBA00005417"/>
    </source>
</evidence>
<evidence type="ECO:0000259" key="6">
    <source>
        <dbReference type="PROSITE" id="PS50893"/>
    </source>
</evidence>
<dbReference type="RefSeq" id="WP_149784281.1">
    <property type="nucleotide sequence ID" value="NZ_BAAADP010000003.1"/>
</dbReference>
<dbReference type="PROSITE" id="PS50893">
    <property type="entry name" value="ABC_TRANSPORTER_2"/>
    <property type="match status" value="1"/>
</dbReference>
<evidence type="ECO:0000256" key="5">
    <source>
        <dbReference type="SAM" id="MobiDB-lite"/>
    </source>
</evidence>
<feature type="domain" description="ABC transporter" evidence="6">
    <location>
        <begin position="8"/>
        <end position="265"/>
    </location>
</feature>
<comment type="similarity">
    <text evidence="1">Belongs to the ABC transporter superfamily.</text>
</comment>
<evidence type="ECO:0000256" key="4">
    <source>
        <dbReference type="ARBA" id="ARBA00022840"/>
    </source>
</evidence>
<keyword evidence="4 7" id="KW-0067">ATP-binding</keyword>
<dbReference type="InterPro" id="IPR017871">
    <property type="entry name" value="ABC_transporter-like_CS"/>
</dbReference>
<dbReference type="SMART" id="SM00382">
    <property type="entry name" value="AAA"/>
    <property type="match status" value="1"/>
</dbReference>
<dbReference type="NCBIfam" id="TIGR01727">
    <property type="entry name" value="oligo_HPY"/>
    <property type="match status" value="1"/>
</dbReference>
<dbReference type="InterPro" id="IPR027417">
    <property type="entry name" value="P-loop_NTPase"/>
</dbReference>
<proteinExistence type="inferred from homology"/>
<dbReference type="OrthoDB" id="18209at2157"/>
<dbReference type="AlphaFoldDB" id="A0A1I3AT51"/>
<dbReference type="GO" id="GO:0055085">
    <property type="term" value="P:transmembrane transport"/>
    <property type="evidence" value="ECO:0007669"/>
    <property type="project" value="UniProtKB-ARBA"/>
</dbReference>
<dbReference type="InterPro" id="IPR050319">
    <property type="entry name" value="ABC_transp_ATP-bind"/>
</dbReference>
<evidence type="ECO:0000313" key="8">
    <source>
        <dbReference type="Proteomes" id="UP000323537"/>
    </source>
</evidence>
<keyword evidence="8" id="KW-1185">Reference proteome</keyword>
<keyword evidence="2" id="KW-0813">Transport</keyword>
<dbReference type="EMBL" id="FOPZ01000007">
    <property type="protein sequence ID" value="SFH53298.1"/>
    <property type="molecule type" value="Genomic_DNA"/>
</dbReference>
<dbReference type="InterPro" id="IPR003439">
    <property type="entry name" value="ABC_transporter-like_ATP-bd"/>
</dbReference>
<dbReference type="FunFam" id="3.40.50.300:FF:000016">
    <property type="entry name" value="Oligopeptide ABC transporter ATP-binding component"/>
    <property type="match status" value="1"/>
</dbReference>
<dbReference type="GO" id="GO:0016887">
    <property type="term" value="F:ATP hydrolysis activity"/>
    <property type="evidence" value="ECO:0007669"/>
    <property type="project" value="InterPro"/>
</dbReference>
<organism evidence="7 8">
    <name type="scientific">Halorubrum aquaticum</name>
    <dbReference type="NCBI Taxonomy" id="387340"/>
    <lineage>
        <taxon>Archaea</taxon>
        <taxon>Methanobacteriati</taxon>
        <taxon>Methanobacteriota</taxon>
        <taxon>Stenosarchaea group</taxon>
        <taxon>Halobacteria</taxon>
        <taxon>Halobacteriales</taxon>
        <taxon>Haloferacaceae</taxon>
        <taxon>Halorubrum</taxon>
    </lineage>
</organism>
<dbReference type="PANTHER" id="PTHR43776">
    <property type="entry name" value="TRANSPORT ATP-BINDING PROTEIN"/>
    <property type="match status" value="1"/>
</dbReference>
<evidence type="ECO:0000313" key="7">
    <source>
        <dbReference type="EMBL" id="SFH53298.1"/>
    </source>
</evidence>
<dbReference type="CDD" id="cd03257">
    <property type="entry name" value="ABC_NikE_OppD_transporters"/>
    <property type="match status" value="1"/>
</dbReference>
<dbReference type="GO" id="GO:0015833">
    <property type="term" value="P:peptide transport"/>
    <property type="evidence" value="ECO:0007669"/>
    <property type="project" value="InterPro"/>
</dbReference>
<dbReference type="GO" id="GO:0005524">
    <property type="term" value="F:ATP binding"/>
    <property type="evidence" value="ECO:0007669"/>
    <property type="project" value="UniProtKB-KW"/>
</dbReference>
<feature type="compositionally biased region" description="Acidic residues" evidence="5">
    <location>
        <begin position="353"/>
        <end position="364"/>
    </location>
</feature>
<evidence type="ECO:0000256" key="3">
    <source>
        <dbReference type="ARBA" id="ARBA00022741"/>
    </source>
</evidence>
<reference evidence="7 8" key="1">
    <citation type="submission" date="2016-10" db="EMBL/GenBank/DDBJ databases">
        <authorList>
            <person name="Varghese N."/>
            <person name="Submissions S."/>
        </authorList>
    </citation>
    <scope>NUCLEOTIDE SEQUENCE [LARGE SCALE GENOMIC DNA]</scope>
    <source>
        <strain evidence="7 8">CGMCC 1.6377</strain>
    </source>
</reference>
<sequence length="364" mass="40252">MSGNDVLLEVDDLKKHFKVNQGWIASLVESFGSGEPDYVHAVDGVSFELREGETLGLAGESGCGKTTTGMSLVKLHDPTAGDIVYDDTRLSEASDAEIKQFRQNAQMIFQDPFESLNPRMTVYDTVAEPLRIHNIRNETARVQRALEFAELLPPEQYYDQYPHELSGGQRQRVAIARALVLDPDFIVADEPVSMLDVSLRAGVLSLLDRMTDEFGLSVVYISHDLSLLRHMCDRLAIMYMGKIVEKGPTDEIIENPQHPYTQALINAVPVPDPGVGRERVELQGEVGDVIDIPTGCRFKNRCSEYIGDVCDQVVPPLEAKTDFEQDVACHLYDSAEGYDPYQDVTGSPSAAETGEEPESTPADD</sequence>
<dbReference type="PANTHER" id="PTHR43776:SF7">
    <property type="entry name" value="D,D-DIPEPTIDE TRANSPORT ATP-BINDING PROTEIN DDPF-RELATED"/>
    <property type="match status" value="1"/>
</dbReference>
<dbReference type="SUPFAM" id="SSF52540">
    <property type="entry name" value="P-loop containing nucleoside triphosphate hydrolases"/>
    <property type="match status" value="1"/>
</dbReference>
<evidence type="ECO:0000256" key="2">
    <source>
        <dbReference type="ARBA" id="ARBA00022448"/>
    </source>
</evidence>
<protein>
    <submittedName>
        <fullName evidence="7">Peptide/nickel transport system ATP-binding protein</fullName>
    </submittedName>
</protein>